<keyword evidence="5 9" id="KW-0547">Nucleotide-binding</keyword>
<dbReference type="PROSITE" id="PS00479">
    <property type="entry name" value="ZF_DAG_PE_1"/>
    <property type="match status" value="1"/>
</dbReference>
<dbReference type="PROSITE" id="PS50146">
    <property type="entry name" value="DAGK"/>
    <property type="match status" value="1"/>
</dbReference>
<reference evidence="12 13" key="1">
    <citation type="journal article" date="2023" name="Sci. Data">
        <title>Genome assembly of the Korean intertidal mud-creeper Batillaria attramentaria.</title>
        <authorList>
            <person name="Patra A.K."/>
            <person name="Ho P.T."/>
            <person name="Jun S."/>
            <person name="Lee S.J."/>
            <person name="Kim Y."/>
            <person name="Won Y.J."/>
        </authorList>
    </citation>
    <scope>NUCLEOTIDE SEQUENCE [LARGE SCALE GENOMIC DNA]</scope>
    <source>
        <strain evidence="12">Wonlab-2016</strain>
    </source>
</reference>
<feature type="domain" description="Phorbol-ester/DAG-type" evidence="10">
    <location>
        <begin position="14"/>
        <end position="64"/>
    </location>
</feature>
<dbReference type="FunFam" id="3.40.50.10330:FF:000007">
    <property type="entry name" value="Diacylglycerol kinase"/>
    <property type="match status" value="1"/>
</dbReference>
<dbReference type="PROSITE" id="PS50081">
    <property type="entry name" value="ZF_DAG_PE_2"/>
    <property type="match status" value="1"/>
</dbReference>
<evidence type="ECO:0000256" key="2">
    <source>
        <dbReference type="ARBA" id="ARBA00022679"/>
    </source>
</evidence>
<dbReference type="SMART" id="SM00045">
    <property type="entry name" value="DAGKa"/>
    <property type="match status" value="1"/>
</dbReference>
<keyword evidence="4" id="KW-0677">Repeat</keyword>
<dbReference type="SMART" id="SM00046">
    <property type="entry name" value="DAGKc"/>
    <property type="match status" value="1"/>
</dbReference>
<keyword evidence="8 9" id="KW-0067">ATP-binding</keyword>
<keyword evidence="13" id="KW-1185">Reference proteome</keyword>
<dbReference type="SUPFAM" id="SSF111331">
    <property type="entry name" value="NAD kinase/diacylglycerol kinase-like"/>
    <property type="match status" value="1"/>
</dbReference>
<protein>
    <recommendedName>
        <fullName evidence="9">Diacylglycerol kinase</fullName>
        <shortName evidence="9">DAG kinase</shortName>
        <ecNumber evidence="9">2.7.1.107</ecNumber>
    </recommendedName>
</protein>
<dbReference type="Pfam" id="PF00781">
    <property type="entry name" value="DAGK_cat"/>
    <property type="match status" value="1"/>
</dbReference>
<keyword evidence="3" id="KW-0479">Metal-binding</keyword>
<dbReference type="InterPro" id="IPR016064">
    <property type="entry name" value="NAD/diacylglycerol_kinase_sf"/>
</dbReference>
<evidence type="ECO:0000256" key="9">
    <source>
        <dbReference type="RuleBase" id="RU361128"/>
    </source>
</evidence>
<organism evidence="12 13">
    <name type="scientific">Batillaria attramentaria</name>
    <dbReference type="NCBI Taxonomy" id="370345"/>
    <lineage>
        <taxon>Eukaryota</taxon>
        <taxon>Metazoa</taxon>
        <taxon>Spiralia</taxon>
        <taxon>Lophotrochozoa</taxon>
        <taxon>Mollusca</taxon>
        <taxon>Gastropoda</taxon>
        <taxon>Caenogastropoda</taxon>
        <taxon>Sorbeoconcha</taxon>
        <taxon>Cerithioidea</taxon>
        <taxon>Batillariidae</taxon>
        <taxon>Batillaria</taxon>
    </lineage>
</organism>
<dbReference type="Pfam" id="PF00609">
    <property type="entry name" value="DAGK_acc"/>
    <property type="match status" value="1"/>
</dbReference>
<comment type="caution">
    <text evidence="12">The sequence shown here is derived from an EMBL/GenBank/DDBJ whole genome shotgun (WGS) entry which is preliminary data.</text>
</comment>
<gene>
    <name evidence="12" type="ORF">BaRGS_00006347</name>
</gene>
<dbReference type="Gene3D" id="2.60.200.40">
    <property type="match status" value="1"/>
</dbReference>
<dbReference type="EMBL" id="JACVVK020000026">
    <property type="protein sequence ID" value="KAK7502394.1"/>
    <property type="molecule type" value="Genomic_DNA"/>
</dbReference>
<feature type="non-terminal residue" evidence="12">
    <location>
        <position position="1"/>
    </location>
</feature>
<evidence type="ECO:0000259" key="10">
    <source>
        <dbReference type="PROSITE" id="PS50081"/>
    </source>
</evidence>
<evidence type="ECO:0000313" key="13">
    <source>
        <dbReference type="Proteomes" id="UP001519460"/>
    </source>
</evidence>
<sequence length="435" mass="48834">IQCKAASTRESRVKHHWVRGNLPLCSKCQVCGEDCNVRPELSDLRCCWCRRTVHDDCAARLDVCDLGRYRRLIVPPNCVELTWVGLKGTRQRHLVVKKVRHPDIEHWTPLIVIGNRKSGNNDGELLLRHFRAILNTPQVIDVHDISPENGLEWCHLLPDVTFRVLVCGGDGTIGWVLNAIENLGLKNSPRVCILPLGTGNDLSRVLGWGEGYAGDVEVTDILDNVLKAKPVNLDRWTVKIRHTKHFGFARPGREVVMNNYASLGVDALVTLNFHKQRENWPTLFANRIINKLTYFTYGTKDVLERECKNLHLKLKVELDGRLIQLPEIEGLVILNISSWGGGCRPWELGKEDGDHFLPARYDDGLLEVMALYSSFHIAQLQVGLAAPLRLGQASKVKIKLIGGNAPMQVDGEPWEQHPGEIIITSRGQAAVMALE</sequence>
<keyword evidence="6 9" id="KW-0418">Kinase</keyword>
<dbReference type="InterPro" id="IPR000756">
    <property type="entry name" value="Diacylglycerol_kin_accessory"/>
</dbReference>
<dbReference type="SUPFAM" id="SSF57889">
    <property type="entry name" value="Cysteine-rich domain"/>
    <property type="match status" value="1"/>
</dbReference>
<dbReference type="Gene3D" id="3.40.50.10330">
    <property type="entry name" value="Probable inorganic polyphosphate/atp-NAD kinase, domain 1"/>
    <property type="match status" value="1"/>
</dbReference>
<dbReference type="InterPro" id="IPR001206">
    <property type="entry name" value="Diacylglycerol_kinase_cat_dom"/>
</dbReference>
<evidence type="ECO:0000256" key="5">
    <source>
        <dbReference type="ARBA" id="ARBA00022741"/>
    </source>
</evidence>
<dbReference type="SMART" id="SM00109">
    <property type="entry name" value="C1"/>
    <property type="match status" value="1"/>
</dbReference>
<proteinExistence type="inferred from homology"/>
<dbReference type="PANTHER" id="PTHR11255">
    <property type="entry name" value="DIACYLGLYCEROL KINASE"/>
    <property type="match status" value="1"/>
</dbReference>
<dbReference type="InterPro" id="IPR017438">
    <property type="entry name" value="ATP-NAD_kinase_N"/>
</dbReference>
<comment type="similarity">
    <text evidence="1 9">Belongs to the eukaryotic diacylglycerol kinase family.</text>
</comment>
<dbReference type="CDD" id="cd20853">
    <property type="entry name" value="C1_DGKepsilon_typeIII_rpt2"/>
    <property type="match status" value="1"/>
</dbReference>
<dbReference type="GO" id="GO:0004143">
    <property type="term" value="F:ATP-dependent diacylglycerol kinase activity"/>
    <property type="evidence" value="ECO:0007669"/>
    <property type="project" value="UniProtKB-EC"/>
</dbReference>
<evidence type="ECO:0000256" key="1">
    <source>
        <dbReference type="ARBA" id="ARBA00009280"/>
    </source>
</evidence>
<evidence type="ECO:0000256" key="6">
    <source>
        <dbReference type="ARBA" id="ARBA00022777"/>
    </source>
</evidence>
<dbReference type="Gene3D" id="3.30.60.20">
    <property type="match status" value="1"/>
</dbReference>
<evidence type="ECO:0000259" key="11">
    <source>
        <dbReference type="PROSITE" id="PS50146"/>
    </source>
</evidence>
<dbReference type="InterPro" id="IPR037607">
    <property type="entry name" value="DGK"/>
</dbReference>
<name>A0ABD0LS66_9CAEN</name>
<dbReference type="AlphaFoldDB" id="A0ABD0LS66"/>
<evidence type="ECO:0000256" key="3">
    <source>
        <dbReference type="ARBA" id="ARBA00022723"/>
    </source>
</evidence>
<dbReference type="InterPro" id="IPR046349">
    <property type="entry name" value="C1-like_sf"/>
</dbReference>
<comment type="catalytic activity">
    <reaction evidence="9">
        <text>a 1,2-diacyl-sn-glycerol + ATP = a 1,2-diacyl-sn-glycero-3-phosphate + ADP + H(+)</text>
        <dbReference type="Rhea" id="RHEA:10272"/>
        <dbReference type="ChEBI" id="CHEBI:15378"/>
        <dbReference type="ChEBI" id="CHEBI:17815"/>
        <dbReference type="ChEBI" id="CHEBI:30616"/>
        <dbReference type="ChEBI" id="CHEBI:58608"/>
        <dbReference type="ChEBI" id="CHEBI:456216"/>
        <dbReference type="EC" id="2.7.1.107"/>
    </reaction>
</comment>
<dbReference type="EC" id="2.7.1.107" evidence="9"/>
<dbReference type="GO" id="GO:0046872">
    <property type="term" value="F:metal ion binding"/>
    <property type="evidence" value="ECO:0007669"/>
    <property type="project" value="UniProtKB-KW"/>
</dbReference>
<dbReference type="PANTHER" id="PTHR11255:SF118">
    <property type="entry name" value="DIACYLGLYCEROL KINASE EPSILON"/>
    <property type="match status" value="1"/>
</dbReference>
<dbReference type="Proteomes" id="UP001519460">
    <property type="component" value="Unassembled WGS sequence"/>
</dbReference>
<evidence type="ECO:0000313" key="12">
    <source>
        <dbReference type="EMBL" id="KAK7502394.1"/>
    </source>
</evidence>
<dbReference type="InterPro" id="IPR002219">
    <property type="entry name" value="PKC_DAG/PE"/>
</dbReference>
<feature type="domain" description="DAGKc" evidence="11">
    <location>
        <begin position="105"/>
        <end position="242"/>
    </location>
</feature>
<evidence type="ECO:0000256" key="8">
    <source>
        <dbReference type="ARBA" id="ARBA00022840"/>
    </source>
</evidence>
<dbReference type="GO" id="GO:0005524">
    <property type="term" value="F:ATP binding"/>
    <property type="evidence" value="ECO:0007669"/>
    <property type="project" value="UniProtKB-KW"/>
</dbReference>
<keyword evidence="2 9" id="KW-0808">Transferase</keyword>
<accession>A0ABD0LS66</accession>
<evidence type="ECO:0000256" key="4">
    <source>
        <dbReference type="ARBA" id="ARBA00022737"/>
    </source>
</evidence>
<evidence type="ECO:0000256" key="7">
    <source>
        <dbReference type="ARBA" id="ARBA00022833"/>
    </source>
</evidence>
<keyword evidence="7" id="KW-0862">Zinc</keyword>